<dbReference type="CDD" id="cd06278">
    <property type="entry name" value="PBP1_LacI-like"/>
    <property type="match status" value="1"/>
</dbReference>
<keyword evidence="2" id="KW-0238">DNA-binding</keyword>
<evidence type="ECO:0000313" key="6">
    <source>
        <dbReference type="Proteomes" id="UP000199103"/>
    </source>
</evidence>
<accession>A0A1H1RIC5</accession>
<dbReference type="Gene3D" id="3.40.50.2300">
    <property type="match status" value="2"/>
</dbReference>
<dbReference type="GO" id="GO:0000976">
    <property type="term" value="F:transcription cis-regulatory region binding"/>
    <property type="evidence" value="ECO:0007669"/>
    <property type="project" value="TreeGrafter"/>
</dbReference>
<proteinExistence type="predicted"/>
<name>A0A1H1RIC5_9ACTN</name>
<gene>
    <name evidence="5" type="ORF">SAMN04489812_1658</name>
</gene>
<dbReference type="PANTHER" id="PTHR30146:SF109">
    <property type="entry name" value="HTH-TYPE TRANSCRIPTIONAL REGULATOR GALS"/>
    <property type="match status" value="1"/>
</dbReference>
<dbReference type="AlphaFoldDB" id="A0A1H1RIC5"/>
<reference evidence="5 6" key="1">
    <citation type="submission" date="2016-10" db="EMBL/GenBank/DDBJ databases">
        <authorList>
            <person name="de Groot N.N."/>
        </authorList>
    </citation>
    <scope>NUCLEOTIDE SEQUENCE [LARGE SCALE GENOMIC DNA]</scope>
    <source>
        <strain evidence="5 6">DSM 21800</strain>
    </source>
</reference>
<dbReference type="InterPro" id="IPR028082">
    <property type="entry name" value="Peripla_BP_I"/>
</dbReference>
<evidence type="ECO:0000256" key="2">
    <source>
        <dbReference type="ARBA" id="ARBA00023125"/>
    </source>
</evidence>
<dbReference type="OrthoDB" id="9785139at2"/>
<dbReference type="EMBL" id="LT629772">
    <property type="protein sequence ID" value="SDS35403.1"/>
    <property type="molecule type" value="Genomic_DNA"/>
</dbReference>
<dbReference type="SUPFAM" id="SSF53822">
    <property type="entry name" value="Periplasmic binding protein-like I"/>
    <property type="match status" value="1"/>
</dbReference>
<evidence type="ECO:0000256" key="1">
    <source>
        <dbReference type="ARBA" id="ARBA00023015"/>
    </source>
</evidence>
<keyword evidence="6" id="KW-1185">Reference proteome</keyword>
<dbReference type="Pfam" id="PF00356">
    <property type="entry name" value="LacI"/>
    <property type="match status" value="1"/>
</dbReference>
<dbReference type="CDD" id="cd01392">
    <property type="entry name" value="HTH_LacI"/>
    <property type="match status" value="1"/>
</dbReference>
<dbReference type="RefSeq" id="WP_091522801.1">
    <property type="nucleotide sequence ID" value="NZ_LT629772.1"/>
</dbReference>
<dbReference type="SMART" id="SM00354">
    <property type="entry name" value="HTH_LACI"/>
    <property type="match status" value="1"/>
</dbReference>
<dbReference type="InterPro" id="IPR000843">
    <property type="entry name" value="HTH_LacI"/>
</dbReference>
<feature type="domain" description="HTH lacI-type" evidence="4">
    <location>
        <begin position="2"/>
        <end position="56"/>
    </location>
</feature>
<sequence>MVTSRDVARAAGVSQATVSRVLTSANPVSAELRERVLAAVDLVGYVPHAAARTMKTGRTGAIGAVVDDLASNPFYPELLQELSDAFDDLGQRLTVWTAGSRSDAAIRSLRQGLVDGVVFTTVTPTSTEFASAVDSRLPLVLINRTLDDVDCDQISTDNVAGGALVADRFAAAGRRPAFIGGPADASTSRQRLTGFRARLTELGAALPPAPWEIGDYTHDSAYRAMQRIIAEDAADAVFCANDVVAVGALDAAREVGARVPDDLWIIGYDDIALASWTSIDLSTVRQDARRMARDGARMLLERIRSPSSPVQHVRLEPELVTRGTSGR</sequence>
<dbReference type="STRING" id="630515.SAMN04489812_1658"/>
<evidence type="ECO:0000259" key="4">
    <source>
        <dbReference type="PROSITE" id="PS50932"/>
    </source>
</evidence>
<organism evidence="5 6">
    <name type="scientific">Microlunatus soli</name>
    <dbReference type="NCBI Taxonomy" id="630515"/>
    <lineage>
        <taxon>Bacteria</taxon>
        <taxon>Bacillati</taxon>
        <taxon>Actinomycetota</taxon>
        <taxon>Actinomycetes</taxon>
        <taxon>Propionibacteriales</taxon>
        <taxon>Propionibacteriaceae</taxon>
        <taxon>Microlunatus</taxon>
    </lineage>
</organism>
<evidence type="ECO:0000256" key="3">
    <source>
        <dbReference type="ARBA" id="ARBA00023163"/>
    </source>
</evidence>
<dbReference type="Pfam" id="PF13377">
    <property type="entry name" value="Peripla_BP_3"/>
    <property type="match status" value="1"/>
</dbReference>
<keyword evidence="3" id="KW-0804">Transcription</keyword>
<dbReference type="GO" id="GO:0003700">
    <property type="term" value="F:DNA-binding transcription factor activity"/>
    <property type="evidence" value="ECO:0007669"/>
    <property type="project" value="TreeGrafter"/>
</dbReference>
<dbReference type="SUPFAM" id="SSF47413">
    <property type="entry name" value="lambda repressor-like DNA-binding domains"/>
    <property type="match status" value="1"/>
</dbReference>
<dbReference type="Gene3D" id="1.10.260.40">
    <property type="entry name" value="lambda repressor-like DNA-binding domains"/>
    <property type="match status" value="1"/>
</dbReference>
<protein>
    <submittedName>
        <fullName evidence="5">Transcriptional regulator, LacI family</fullName>
    </submittedName>
</protein>
<dbReference type="InterPro" id="IPR010982">
    <property type="entry name" value="Lambda_DNA-bd_dom_sf"/>
</dbReference>
<dbReference type="Proteomes" id="UP000199103">
    <property type="component" value="Chromosome I"/>
</dbReference>
<dbReference type="PANTHER" id="PTHR30146">
    <property type="entry name" value="LACI-RELATED TRANSCRIPTIONAL REPRESSOR"/>
    <property type="match status" value="1"/>
</dbReference>
<dbReference type="InterPro" id="IPR046335">
    <property type="entry name" value="LacI/GalR-like_sensor"/>
</dbReference>
<evidence type="ECO:0000313" key="5">
    <source>
        <dbReference type="EMBL" id="SDS35403.1"/>
    </source>
</evidence>
<keyword evidence="1" id="KW-0805">Transcription regulation</keyword>
<dbReference type="PROSITE" id="PS50932">
    <property type="entry name" value="HTH_LACI_2"/>
    <property type="match status" value="1"/>
</dbReference>